<feature type="transmembrane region" description="Helical" evidence="1">
    <location>
        <begin position="37"/>
        <end position="54"/>
    </location>
</feature>
<reference evidence="2 3" key="1">
    <citation type="submission" date="2018-03" db="EMBL/GenBank/DDBJ databases">
        <title>Comparative genomics illustrates the genes involved in a hyperalkaliphilic mechanisms of Serpentinomonas isolated from highly-alkaline calcium-rich serpentinized springs.</title>
        <authorList>
            <person name="Suzuki S."/>
            <person name="Ishii S."/>
            <person name="Walworth N."/>
            <person name="Bird L."/>
            <person name="Kuenen J.G."/>
            <person name="Nealson K.H."/>
        </authorList>
    </citation>
    <scope>NUCLEOTIDE SEQUENCE [LARGE SCALE GENOMIC DNA]</scope>
    <source>
        <strain evidence="2 3">83</strain>
    </source>
</reference>
<keyword evidence="1" id="KW-0812">Transmembrane</keyword>
<protein>
    <submittedName>
        <fullName evidence="2">Uncharacterized protein</fullName>
    </submittedName>
</protein>
<organism evidence="2 3">
    <name type="scientific">Malikia spinosa</name>
    <dbReference type="NCBI Taxonomy" id="86180"/>
    <lineage>
        <taxon>Bacteria</taxon>
        <taxon>Pseudomonadati</taxon>
        <taxon>Pseudomonadota</taxon>
        <taxon>Betaproteobacteria</taxon>
        <taxon>Burkholderiales</taxon>
        <taxon>Comamonadaceae</taxon>
        <taxon>Malikia</taxon>
    </lineage>
</organism>
<keyword evidence="1" id="KW-1133">Transmembrane helix</keyword>
<accession>A0A2S9KEL1</accession>
<evidence type="ECO:0000256" key="1">
    <source>
        <dbReference type="SAM" id="Phobius"/>
    </source>
</evidence>
<comment type="caution">
    <text evidence="2">The sequence shown here is derived from an EMBL/GenBank/DDBJ whole genome shotgun (WGS) entry which is preliminary data.</text>
</comment>
<dbReference type="EMBL" id="PVLR01000022">
    <property type="protein sequence ID" value="PRD68889.1"/>
    <property type="molecule type" value="Genomic_DNA"/>
</dbReference>
<gene>
    <name evidence="2" type="ORF">C6P61_08615</name>
</gene>
<evidence type="ECO:0000313" key="3">
    <source>
        <dbReference type="Proteomes" id="UP000238326"/>
    </source>
</evidence>
<dbReference type="Proteomes" id="UP000238326">
    <property type="component" value="Unassembled WGS sequence"/>
</dbReference>
<sequence>MLKKWLYKFSSVVFALTLVTYVLTLITVSYVGVYLTYVAVPVIIIFGVLTYFLAPKEVDSMVQKTPNKRILEIDARLKELGD</sequence>
<proteinExistence type="predicted"/>
<dbReference type="AlphaFoldDB" id="A0A2S9KEL1"/>
<keyword evidence="1" id="KW-0472">Membrane</keyword>
<keyword evidence="3" id="KW-1185">Reference proteome</keyword>
<name>A0A2S9KEL1_9BURK</name>
<feature type="transmembrane region" description="Helical" evidence="1">
    <location>
        <begin position="12"/>
        <end position="31"/>
    </location>
</feature>
<evidence type="ECO:0000313" key="2">
    <source>
        <dbReference type="EMBL" id="PRD68889.1"/>
    </source>
</evidence>